<dbReference type="Proteomes" id="UP000798602">
    <property type="component" value="Unassembled WGS sequence"/>
</dbReference>
<evidence type="ECO:0000313" key="3">
    <source>
        <dbReference type="EMBL" id="NBL65281.1"/>
    </source>
</evidence>
<dbReference type="GO" id="GO:0016301">
    <property type="term" value="F:kinase activity"/>
    <property type="evidence" value="ECO:0007669"/>
    <property type="project" value="UniProtKB-KW"/>
</dbReference>
<gene>
    <name evidence="3" type="ORF">GV828_08745</name>
</gene>
<evidence type="ECO:0000256" key="1">
    <source>
        <dbReference type="SAM" id="Phobius"/>
    </source>
</evidence>
<feature type="transmembrane region" description="Helical" evidence="1">
    <location>
        <begin position="24"/>
        <end position="45"/>
    </location>
</feature>
<dbReference type="EMBL" id="JAABLM010000009">
    <property type="protein sequence ID" value="NBL65281.1"/>
    <property type="molecule type" value="Genomic_DNA"/>
</dbReference>
<dbReference type="InterPro" id="IPR025698">
    <property type="entry name" value="2TM_dom"/>
</dbReference>
<keyword evidence="3" id="KW-0418">Kinase</keyword>
<comment type="caution">
    <text evidence="3">The sequence shown here is derived from an EMBL/GenBank/DDBJ whole genome shotgun (WGS) entry which is preliminary data.</text>
</comment>
<keyword evidence="3" id="KW-0808">Transferase</keyword>
<keyword evidence="4" id="KW-1185">Reference proteome</keyword>
<reference evidence="4" key="1">
    <citation type="submission" date="2020-01" db="EMBL/GenBank/DDBJ databases">
        <title>Sphingomonas sp. strain CSW-10.</title>
        <authorList>
            <person name="Chen W.-M."/>
        </authorList>
    </citation>
    <scope>NUCLEOTIDE SEQUENCE [LARGE SCALE GENOMIC DNA]</scope>
    <source>
        <strain evidence="4">NST-5</strain>
    </source>
</reference>
<dbReference type="Pfam" id="PF13239">
    <property type="entry name" value="2TM"/>
    <property type="match status" value="1"/>
</dbReference>
<proteinExistence type="predicted"/>
<accession>A0ABW9Z984</accession>
<sequence length="103" mass="12565">MENFITEEMRYEQAKKKAQNIKSFYCNLTCYCIVIPILIFINLKFVPQFQWFWFSMLGWGTGLLVHGLEAFQLTFFFSREWEEKKISKFMEEERVKQKNNNQL</sequence>
<keyword evidence="1" id="KW-1133">Transmembrane helix</keyword>
<keyword evidence="1" id="KW-0472">Membrane</keyword>
<feature type="domain" description="2TM" evidence="2">
    <location>
        <begin position="12"/>
        <end position="91"/>
    </location>
</feature>
<name>A0ABW9Z984_9FLAO</name>
<keyword evidence="1" id="KW-0812">Transmembrane</keyword>
<evidence type="ECO:0000313" key="4">
    <source>
        <dbReference type="Proteomes" id="UP000798602"/>
    </source>
</evidence>
<organism evidence="3 4">
    <name type="scientific">Flavobacterium ichthyis</name>
    <dbReference type="NCBI Taxonomy" id="2698827"/>
    <lineage>
        <taxon>Bacteria</taxon>
        <taxon>Pseudomonadati</taxon>
        <taxon>Bacteroidota</taxon>
        <taxon>Flavobacteriia</taxon>
        <taxon>Flavobacteriales</taxon>
        <taxon>Flavobacteriaceae</taxon>
        <taxon>Flavobacterium</taxon>
    </lineage>
</organism>
<dbReference type="RefSeq" id="WP_166537105.1">
    <property type="nucleotide sequence ID" value="NZ_JAABLM010000009.1"/>
</dbReference>
<feature type="transmembrane region" description="Helical" evidence="1">
    <location>
        <begin position="51"/>
        <end position="77"/>
    </location>
</feature>
<evidence type="ECO:0000259" key="2">
    <source>
        <dbReference type="Pfam" id="PF13239"/>
    </source>
</evidence>
<protein>
    <submittedName>
        <fullName evidence="3">Histidine kinase</fullName>
    </submittedName>
</protein>